<dbReference type="Gene3D" id="3.40.420.10">
    <property type="entry name" value="Ricin (A subunit), domain 1"/>
    <property type="match status" value="1"/>
</dbReference>
<dbReference type="SUPFAM" id="SSF56371">
    <property type="entry name" value="Ribosome inactivating proteins (RIP)"/>
    <property type="match status" value="1"/>
</dbReference>
<evidence type="ECO:0000313" key="7">
    <source>
        <dbReference type="EMBL" id="MCF1592287.1"/>
    </source>
</evidence>
<dbReference type="EMBL" id="JAKEIP010000004">
    <property type="protein sequence ID" value="MCF1592287.1"/>
    <property type="molecule type" value="Genomic_DNA"/>
</dbReference>
<dbReference type="AlphaFoldDB" id="A0A9X1TII7"/>
<feature type="domain" description="Pectinesterase catalytic" evidence="6">
    <location>
        <begin position="298"/>
        <end position="604"/>
    </location>
</feature>
<dbReference type="GO" id="GO:0045490">
    <property type="term" value="P:pectin catabolic process"/>
    <property type="evidence" value="ECO:0007669"/>
    <property type="project" value="UniProtKB-UniRule"/>
</dbReference>
<dbReference type="PROSITE" id="PS00503">
    <property type="entry name" value="PECTINESTERASE_2"/>
    <property type="match status" value="1"/>
</dbReference>
<proteinExistence type="inferred from homology"/>
<dbReference type="EC" id="3.1.1.11" evidence="5"/>
<evidence type="ECO:0000256" key="2">
    <source>
        <dbReference type="ARBA" id="ARBA00022801"/>
    </source>
</evidence>
<evidence type="ECO:0000256" key="1">
    <source>
        <dbReference type="ARBA" id="ARBA00008891"/>
    </source>
</evidence>
<evidence type="ECO:0000256" key="4">
    <source>
        <dbReference type="PROSITE-ProRule" id="PRU10040"/>
    </source>
</evidence>
<dbReference type="GO" id="GO:0017148">
    <property type="term" value="P:negative regulation of translation"/>
    <property type="evidence" value="ECO:0007669"/>
    <property type="project" value="InterPro"/>
</dbReference>
<evidence type="ECO:0000256" key="5">
    <source>
        <dbReference type="RuleBase" id="RU000589"/>
    </source>
</evidence>
<evidence type="ECO:0000256" key="3">
    <source>
        <dbReference type="ARBA" id="ARBA00023085"/>
    </source>
</evidence>
<dbReference type="Pfam" id="PF01095">
    <property type="entry name" value="Pectinesterase"/>
    <property type="match status" value="1"/>
</dbReference>
<dbReference type="InterPro" id="IPR033131">
    <property type="entry name" value="Pectinesterase_Asp_AS"/>
</dbReference>
<dbReference type="GO" id="GO:0009279">
    <property type="term" value="C:cell outer membrane"/>
    <property type="evidence" value="ECO:0007669"/>
    <property type="project" value="TreeGrafter"/>
</dbReference>
<comment type="similarity">
    <text evidence="1">Belongs to the pectinesterase family.</text>
</comment>
<dbReference type="InterPro" id="IPR016138">
    <property type="entry name" value="Ribosome_inactivat_prot_sub1"/>
</dbReference>
<dbReference type="Gene3D" id="2.160.20.10">
    <property type="entry name" value="Single-stranded right-handed beta-helix, Pectin lyase-like"/>
    <property type="match status" value="1"/>
</dbReference>
<dbReference type="InterPro" id="IPR001574">
    <property type="entry name" value="Ribosome_inactivat_prot"/>
</dbReference>
<accession>A0A9X1TII7</accession>
<organism evidence="7 8">
    <name type="scientific">Streptomyces muensis</name>
    <dbReference type="NCBI Taxonomy" id="1077944"/>
    <lineage>
        <taxon>Bacteria</taxon>
        <taxon>Bacillati</taxon>
        <taxon>Actinomycetota</taxon>
        <taxon>Actinomycetes</taxon>
        <taxon>Kitasatosporales</taxon>
        <taxon>Streptomycetaceae</taxon>
        <taxon>Streptomyces</taxon>
    </lineage>
</organism>
<dbReference type="InterPro" id="IPR011050">
    <property type="entry name" value="Pectin_lyase_fold/virulence"/>
</dbReference>
<dbReference type="GO" id="GO:0030598">
    <property type="term" value="F:rRNA N-glycosylase activity"/>
    <property type="evidence" value="ECO:0007669"/>
    <property type="project" value="InterPro"/>
</dbReference>
<comment type="caution">
    <text evidence="7">The sequence shown here is derived from an EMBL/GenBank/DDBJ whole genome shotgun (WGS) entry which is preliminary data.</text>
</comment>
<comment type="pathway">
    <text evidence="5">Glycan metabolism; pectin degradation; 2-dehydro-3-deoxy-D-gluconate from pectin: step 1/5.</text>
</comment>
<dbReference type="Proteomes" id="UP001139384">
    <property type="component" value="Unassembled WGS sequence"/>
</dbReference>
<dbReference type="GO" id="GO:0030599">
    <property type="term" value="F:pectinesterase activity"/>
    <property type="evidence" value="ECO:0007669"/>
    <property type="project" value="UniProtKB-UniRule"/>
</dbReference>
<keyword evidence="3 5" id="KW-0063">Aspartyl esterase</keyword>
<dbReference type="Pfam" id="PF00161">
    <property type="entry name" value="RIP"/>
    <property type="match status" value="1"/>
</dbReference>
<evidence type="ECO:0000313" key="8">
    <source>
        <dbReference type="Proteomes" id="UP001139384"/>
    </source>
</evidence>
<dbReference type="InterPro" id="IPR036041">
    <property type="entry name" value="Ribosome-inact_prot_sf"/>
</dbReference>
<dbReference type="InterPro" id="IPR000070">
    <property type="entry name" value="Pectinesterase_cat"/>
</dbReference>
<dbReference type="InterPro" id="IPR012334">
    <property type="entry name" value="Pectin_lyas_fold"/>
</dbReference>
<keyword evidence="2 5" id="KW-0378">Hydrolase</keyword>
<name>A0A9X1TII7_STRM4</name>
<sequence length="612" mass="64833">MLAGGIVVTSATTAGAATGANVTWRISSEPDEAKAGYAAMINGIRQGVSAGRVRPEGGGPAVDVTDVAGTDDFIAIDLHAEDRPEFIRLFMRRSDSYVMGWRQGVEDGSGVVNLGRFFTLEADVNLPGAIRTGTGANVNTRFEGLANYNDLQQQGATRDGMQISPASLHNAVLLLQNGDNTASGYVRMAAPAILQMIVAVAEASRFRNQAAETATAFGRGQAFTVTPTHVAQHNNWALMSRVFLTAILGGAVVLSAPLEVGPLVFGTVAAIAQYLMTAHHSSLNTKGRHLTEADFSAYVQPDGFGDYPTAQAAIDAAPSDGIQHVITLAEGTYHETITVPASKSNLFIGGGTGNAADVVITAERAHGMINPATGLPYGTQGSAVATFKAPGITVAQLTIINSFDPANHPEVGPFDTQAVAVAAMGDRQTFSQSRIISRQDTILVKGVTPTTEARQYFVGCYIEGTVDFIFGNATAVFDRCNIAARNWVGGTVLAPNTDKSKKYGILITNSEIFTNGVPEKTMYLGRPWHNSPDVWPQALVRDTNVHSGINSAQPWTDMMPDYSWRSARFREYANFGAGAGVGADAPKMTATEAADYTARKYLAGTDGWDPVF</sequence>
<dbReference type="SUPFAM" id="SSF51126">
    <property type="entry name" value="Pectin lyase-like"/>
    <property type="match status" value="1"/>
</dbReference>
<feature type="active site" evidence="4">
    <location>
        <position position="467"/>
    </location>
</feature>
<dbReference type="GO" id="GO:0042545">
    <property type="term" value="P:cell wall modification"/>
    <property type="evidence" value="ECO:0007669"/>
    <property type="project" value="UniProtKB-UniRule"/>
</dbReference>
<keyword evidence="8" id="KW-1185">Reference proteome</keyword>
<evidence type="ECO:0000259" key="6">
    <source>
        <dbReference type="Pfam" id="PF01095"/>
    </source>
</evidence>
<protein>
    <recommendedName>
        <fullName evidence="5">Pectinesterase</fullName>
        <ecNumber evidence="5">3.1.1.11</ecNumber>
    </recommendedName>
</protein>
<dbReference type="PANTHER" id="PTHR31321">
    <property type="entry name" value="ACYL-COA THIOESTER HYDROLASE YBHC-RELATED"/>
    <property type="match status" value="1"/>
</dbReference>
<comment type="catalytic activity">
    <reaction evidence="5">
        <text>[(1-&gt;4)-alpha-D-galacturonosyl methyl ester](n) + n H2O = [(1-&gt;4)-alpha-D-galacturonosyl](n) + n methanol + n H(+)</text>
        <dbReference type="Rhea" id="RHEA:22380"/>
        <dbReference type="Rhea" id="RHEA-COMP:14570"/>
        <dbReference type="Rhea" id="RHEA-COMP:14573"/>
        <dbReference type="ChEBI" id="CHEBI:15377"/>
        <dbReference type="ChEBI" id="CHEBI:15378"/>
        <dbReference type="ChEBI" id="CHEBI:17790"/>
        <dbReference type="ChEBI" id="CHEBI:140522"/>
        <dbReference type="ChEBI" id="CHEBI:140523"/>
        <dbReference type="EC" id="3.1.1.11"/>
    </reaction>
</comment>
<gene>
    <name evidence="7" type="ORF">L0P92_01700</name>
</gene>
<reference evidence="7" key="1">
    <citation type="submission" date="2022-01" db="EMBL/GenBank/DDBJ databases">
        <title>Draft Genome Sequences of Seven Type Strains of the Genus Streptomyces.</title>
        <authorList>
            <person name="Aziz S."/>
            <person name="Coretto E."/>
            <person name="Chronakova A."/>
            <person name="Sproer C."/>
            <person name="Huber K."/>
            <person name="Nouioui I."/>
            <person name="Gross H."/>
        </authorList>
    </citation>
    <scope>NUCLEOTIDE SEQUENCE</scope>
    <source>
        <strain evidence="7">DSM 103493</strain>
    </source>
</reference>
<dbReference type="PANTHER" id="PTHR31321:SF57">
    <property type="entry name" value="PECTINESTERASE 53-RELATED"/>
    <property type="match status" value="1"/>
</dbReference>
<dbReference type="RefSeq" id="WP_234760577.1">
    <property type="nucleotide sequence ID" value="NZ_JAKEIP010000004.1"/>
</dbReference>